<evidence type="ECO:0000256" key="13">
    <source>
        <dbReference type="ARBA" id="ARBA00022949"/>
    </source>
</evidence>
<feature type="region of interest" description="Disordered" evidence="24">
    <location>
        <begin position="126"/>
        <end position="159"/>
    </location>
</feature>
<dbReference type="FunFam" id="1.10.950.10:FF:000003">
    <property type="entry name" value="supervillin isoform X2"/>
    <property type="match status" value="1"/>
</dbReference>
<feature type="region of interest" description="Disordered" evidence="24">
    <location>
        <begin position="226"/>
        <end position="249"/>
    </location>
</feature>
<evidence type="ECO:0000256" key="24">
    <source>
        <dbReference type="SAM" id="MobiDB-lite"/>
    </source>
</evidence>
<keyword evidence="8" id="KW-1003">Cell membrane</keyword>
<evidence type="ECO:0000259" key="25">
    <source>
        <dbReference type="PROSITE" id="PS51089"/>
    </source>
</evidence>
<reference evidence="27" key="1">
    <citation type="submission" date="2025-08" db="UniProtKB">
        <authorList>
            <consortium name="RefSeq"/>
        </authorList>
    </citation>
    <scope>IDENTIFICATION</scope>
    <source>
        <tissue evidence="27">Spleen</tissue>
    </source>
</reference>
<dbReference type="RefSeq" id="XP_020846154.1">
    <property type="nucleotide sequence ID" value="XM_020990495.1"/>
</dbReference>
<evidence type="ECO:0000256" key="21">
    <source>
        <dbReference type="ARBA" id="ARBA00069763"/>
    </source>
</evidence>
<dbReference type="GO" id="GO:0005546">
    <property type="term" value="F:phosphatidylinositol-4,5-bisphosphate binding"/>
    <property type="evidence" value="ECO:0007669"/>
    <property type="project" value="TreeGrafter"/>
</dbReference>
<keyword evidence="17" id="KW-0966">Cell projection</keyword>
<dbReference type="GO" id="GO:0030496">
    <property type="term" value="C:midbody"/>
    <property type="evidence" value="ECO:0007669"/>
    <property type="project" value="UniProtKB-SubCell"/>
</dbReference>
<feature type="domain" description="HP" evidence="25">
    <location>
        <begin position="2223"/>
        <end position="2286"/>
    </location>
</feature>
<comment type="subcellular location">
    <subcellularLocation>
        <location evidence="5">Cell membrane</location>
        <topology evidence="5">Peripheral membrane protein</topology>
        <orientation evidence="5">Cytoplasmic side</orientation>
    </subcellularLocation>
    <subcellularLocation>
        <location evidence="4">Cell projection</location>
        <location evidence="4">Invadopodium</location>
    </subcellularLocation>
    <subcellularLocation>
        <location evidence="1">Cell projection</location>
        <location evidence="1">Podosome</location>
    </subcellularLocation>
    <subcellularLocation>
        <location evidence="6">Cleavage furrow</location>
    </subcellularLocation>
    <subcellularLocation>
        <location evidence="3">Cytoplasm</location>
        <location evidence="3">Cytoskeleton</location>
    </subcellularLocation>
    <subcellularLocation>
        <location evidence="2">Midbody</location>
    </subcellularLocation>
</comment>
<dbReference type="Gene3D" id="3.40.20.10">
    <property type="entry name" value="Severin"/>
    <property type="match status" value="5"/>
</dbReference>
<dbReference type="InterPro" id="IPR003128">
    <property type="entry name" value="Villin_headpiece"/>
</dbReference>
<evidence type="ECO:0000256" key="11">
    <source>
        <dbReference type="ARBA" id="ARBA00022737"/>
    </source>
</evidence>
<evidence type="ECO:0000256" key="2">
    <source>
        <dbReference type="ARBA" id="ARBA00004214"/>
    </source>
</evidence>
<evidence type="ECO:0000256" key="20">
    <source>
        <dbReference type="ARBA" id="ARBA00062243"/>
    </source>
</evidence>
<feature type="compositionally biased region" description="Polar residues" evidence="24">
    <location>
        <begin position="406"/>
        <end position="416"/>
    </location>
</feature>
<evidence type="ECO:0000256" key="18">
    <source>
        <dbReference type="ARBA" id="ARBA00054035"/>
    </source>
</evidence>
<dbReference type="InterPro" id="IPR029006">
    <property type="entry name" value="ADF-H/Gelsolin-like_dom_sf"/>
</dbReference>
<dbReference type="GO" id="GO:0032154">
    <property type="term" value="C:cleavage furrow"/>
    <property type="evidence" value="ECO:0007669"/>
    <property type="project" value="UniProtKB-SubCell"/>
</dbReference>
<dbReference type="GeneID" id="110211263"/>
<feature type="compositionally biased region" description="Basic and acidic residues" evidence="24">
    <location>
        <begin position="876"/>
        <end position="888"/>
    </location>
</feature>
<dbReference type="SUPFAM" id="SSF47050">
    <property type="entry name" value="VHP, Villin headpiece domain"/>
    <property type="match status" value="1"/>
</dbReference>
<dbReference type="GO" id="GO:0002102">
    <property type="term" value="C:podosome"/>
    <property type="evidence" value="ECO:0007669"/>
    <property type="project" value="UniProtKB-SubCell"/>
</dbReference>
<feature type="compositionally biased region" description="Basic and acidic residues" evidence="24">
    <location>
        <begin position="732"/>
        <end position="741"/>
    </location>
</feature>
<evidence type="ECO:0000256" key="12">
    <source>
        <dbReference type="ARBA" id="ARBA00022837"/>
    </source>
</evidence>
<feature type="compositionally biased region" description="Polar residues" evidence="24">
    <location>
        <begin position="862"/>
        <end position="871"/>
    </location>
</feature>
<evidence type="ECO:0000313" key="26">
    <source>
        <dbReference type="Proteomes" id="UP000515140"/>
    </source>
</evidence>
<feature type="compositionally biased region" description="Basic and acidic residues" evidence="24">
    <location>
        <begin position="694"/>
        <end position="704"/>
    </location>
</feature>
<dbReference type="CTD" id="6840"/>
<evidence type="ECO:0000256" key="1">
    <source>
        <dbReference type="ARBA" id="ARBA00004188"/>
    </source>
</evidence>
<dbReference type="SUPFAM" id="SSF55753">
    <property type="entry name" value="Actin depolymerizing proteins"/>
    <property type="match status" value="5"/>
</dbReference>
<feature type="compositionally biased region" description="Polar residues" evidence="24">
    <location>
        <begin position="546"/>
        <end position="585"/>
    </location>
</feature>
<feature type="region of interest" description="Disordered" evidence="24">
    <location>
        <begin position="300"/>
        <end position="423"/>
    </location>
</feature>
<dbReference type="FunFam" id="3.40.20.10:FF:000016">
    <property type="entry name" value="supervillin isoform X2"/>
    <property type="match status" value="1"/>
</dbReference>
<dbReference type="GO" id="GO:0042995">
    <property type="term" value="C:cell projection"/>
    <property type="evidence" value="ECO:0007669"/>
    <property type="project" value="UniProtKB-SubCell"/>
</dbReference>
<dbReference type="PRINTS" id="PR00597">
    <property type="entry name" value="GELSOLIN"/>
</dbReference>
<dbReference type="CDD" id="cd11280">
    <property type="entry name" value="gelsolin_like"/>
    <property type="match status" value="1"/>
</dbReference>
<dbReference type="InterPro" id="IPR007122">
    <property type="entry name" value="Villin/Gelsolin"/>
</dbReference>
<dbReference type="PROSITE" id="PS51089">
    <property type="entry name" value="HP"/>
    <property type="match status" value="1"/>
</dbReference>
<comment type="subunit">
    <text evidence="20">Associates with F-actin. Interacts with NEB. Interacts with MYH9. Interacts with MYLK. Interacts with TASOR.</text>
</comment>
<evidence type="ECO:0000256" key="19">
    <source>
        <dbReference type="ARBA" id="ARBA00060267"/>
    </source>
</evidence>
<dbReference type="SMART" id="SM00262">
    <property type="entry name" value="GEL"/>
    <property type="match status" value="4"/>
</dbReference>
<dbReference type="FunFam" id="3.40.20.10:FF:000013">
    <property type="entry name" value="supervillin isoform X1"/>
    <property type="match status" value="1"/>
</dbReference>
<evidence type="ECO:0000256" key="8">
    <source>
        <dbReference type="ARBA" id="ARBA00022475"/>
    </source>
</evidence>
<dbReference type="FunFam" id="3.40.20.10:FF:000017">
    <property type="entry name" value="Supervillin"/>
    <property type="match status" value="1"/>
</dbReference>
<feature type="compositionally biased region" description="Basic and acidic residues" evidence="24">
    <location>
        <begin position="369"/>
        <end position="380"/>
    </location>
</feature>
<evidence type="ECO:0000256" key="7">
    <source>
        <dbReference type="ARBA" id="ARBA00008418"/>
    </source>
</evidence>
<dbReference type="InterPro" id="IPR007123">
    <property type="entry name" value="Gelsolin-like_dom"/>
</dbReference>
<evidence type="ECO:0000256" key="6">
    <source>
        <dbReference type="ARBA" id="ARBA00004626"/>
    </source>
</evidence>
<keyword evidence="12" id="KW-0106">Calcium</keyword>
<feature type="region of interest" description="Disordered" evidence="24">
    <location>
        <begin position="1054"/>
        <end position="1089"/>
    </location>
</feature>
<comment type="similarity">
    <text evidence="7">Belongs to the villin/gelsolin family.</text>
</comment>
<keyword evidence="13" id="KW-0965">Cell junction</keyword>
<dbReference type="CDD" id="cd11289">
    <property type="entry name" value="gelsolin_S2_like"/>
    <property type="match status" value="1"/>
</dbReference>
<evidence type="ECO:0000256" key="9">
    <source>
        <dbReference type="ARBA" id="ARBA00022490"/>
    </source>
</evidence>
<feature type="compositionally biased region" description="Polar residues" evidence="24">
    <location>
        <begin position="339"/>
        <end position="355"/>
    </location>
</feature>
<dbReference type="SMART" id="SM00153">
    <property type="entry name" value="VHP"/>
    <property type="match status" value="1"/>
</dbReference>
<feature type="compositionally biased region" description="Basic and acidic residues" evidence="24">
    <location>
        <begin position="1080"/>
        <end position="1089"/>
    </location>
</feature>
<dbReference type="Gene3D" id="1.10.950.10">
    <property type="entry name" value="Villin headpiece domain"/>
    <property type="match status" value="1"/>
</dbReference>
<feature type="region of interest" description="Disordered" evidence="24">
    <location>
        <begin position="477"/>
        <end position="623"/>
    </location>
</feature>
<feature type="region of interest" description="Disordered" evidence="24">
    <location>
        <begin position="857"/>
        <end position="897"/>
    </location>
</feature>
<feature type="compositionally biased region" description="Low complexity" evidence="24">
    <location>
        <begin position="312"/>
        <end position="326"/>
    </location>
</feature>
<evidence type="ECO:0000256" key="5">
    <source>
        <dbReference type="ARBA" id="ARBA00004413"/>
    </source>
</evidence>
<evidence type="ECO:0000256" key="14">
    <source>
        <dbReference type="ARBA" id="ARBA00023136"/>
    </source>
</evidence>
<keyword evidence="9" id="KW-0963">Cytoplasm</keyword>
<keyword evidence="15" id="KW-0009">Actin-binding</keyword>
<accession>A0A6P5KMF6</accession>
<keyword evidence="14" id="KW-0472">Membrane</keyword>
<feature type="compositionally biased region" description="Basic and acidic residues" evidence="24">
    <location>
        <begin position="504"/>
        <end position="528"/>
    </location>
</feature>
<comment type="function">
    <text evidence="19">May be involved in modulation of focal adhesions. Supervillin-mediated down-regulation of focal adhesions involves binding to TRIP6. Plays a role in cytokinesis through KIF14 interaction.</text>
</comment>
<feature type="compositionally biased region" description="Basic residues" evidence="24">
    <location>
        <begin position="614"/>
        <end position="623"/>
    </location>
</feature>
<evidence type="ECO:0000256" key="15">
    <source>
        <dbReference type="ARBA" id="ARBA00023203"/>
    </source>
</evidence>
<evidence type="ECO:0000256" key="10">
    <source>
        <dbReference type="ARBA" id="ARBA00022553"/>
    </source>
</evidence>
<dbReference type="Proteomes" id="UP000515140">
    <property type="component" value="Unplaced"/>
</dbReference>
<gene>
    <name evidence="27" type="primary">SVIL</name>
</gene>
<feature type="region of interest" description="Disordered" evidence="24">
    <location>
        <begin position="1303"/>
        <end position="1322"/>
    </location>
</feature>
<dbReference type="GO" id="GO:0051015">
    <property type="term" value="F:actin filament binding"/>
    <property type="evidence" value="ECO:0007669"/>
    <property type="project" value="InterPro"/>
</dbReference>
<dbReference type="GO" id="GO:0051014">
    <property type="term" value="P:actin filament severing"/>
    <property type="evidence" value="ECO:0007669"/>
    <property type="project" value="TreeGrafter"/>
</dbReference>
<dbReference type="InterPro" id="IPR036886">
    <property type="entry name" value="Villin_headpiece_dom_sf"/>
</dbReference>
<dbReference type="PANTHER" id="PTHR11977:SF45">
    <property type="entry name" value="SUPERVILLIN"/>
    <property type="match status" value="1"/>
</dbReference>
<feature type="compositionally biased region" description="Basic and acidic residues" evidence="24">
    <location>
        <begin position="394"/>
        <end position="405"/>
    </location>
</feature>
<feature type="region of interest" description="Disordered" evidence="24">
    <location>
        <begin position="693"/>
        <end position="773"/>
    </location>
</feature>
<dbReference type="GO" id="GO:0051016">
    <property type="term" value="P:barbed-end actin filament capping"/>
    <property type="evidence" value="ECO:0007669"/>
    <property type="project" value="TreeGrafter"/>
</dbReference>
<dbReference type="CDD" id="cd11288">
    <property type="entry name" value="gelsolin_S5_like"/>
    <property type="match status" value="1"/>
</dbReference>
<evidence type="ECO:0000256" key="23">
    <source>
        <dbReference type="ARBA" id="ARBA00082677"/>
    </source>
</evidence>
<evidence type="ECO:0000256" key="3">
    <source>
        <dbReference type="ARBA" id="ARBA00004245"/>
    </source>
</evidence>
<evidence type="ECO:0000256" key="22">
    <source>
        <dbReference type="ARBA" id="ARBA00078566"/>
    </source>
</evidence>
<name>A0A6P5KMF6_PHACI</name>
<keyword evidence="26" id="KW-1185">Reference proteome</keyword>
<keyword evidence="16" id="KW-0206">Cytoskeleton</keyword>
<organism evidence="26 27">
    <name type="scientific">Phascolarctos cinereus</name>
    <name type="common">Koala</name>
    <dbReference type="NCBI Taxonomy" id="38626"/>
    <lineage>
        <taxon>Eukaryota</taxon>
        <taxon>Metazoa</taxon>
        <taxon>Chordata</taxon>
        <taxon>Craniata</taxon>
        <taxon>Vertebrata</taxon>
        <taxon>Euteleostomi</taxon>
        <taxon>Mammalia</taxon>
        <taxon>Metatheria</taxon>
        <taxon>Diprotodontia</taxon>
        <taxon>Phascolarctidae</taxon>
        <taxon>Phascolarctos</taxon>
    </lineage>
</organism>
<keyword evidence="10" id="KW-0597">Phosphoprotein</keyword>
<evidence type="ECO:0000313" key="27">
    <source>
        <dbReference type="RefSeq" id="XP_020846154.1"/>
    </source>
</evidence>
<proteinExistence type="inferred from homology"/>
<protein>
    <recommendedName>
        <fullName evidence="21">Supervillin</fullName>
    </recommendedName>
    <alternativeName>
        <fullName evidence="22">Archvillin</fullName>
    </alternativeName>
    <alternativeName>
        <fullName evidence="23">p205/p250</fullName>
    </alternativeName>
</protein>
<dbReference type="Pfam" id="PF02209">
    <property type="entry name" value="VHP"/>
    <property type="match status" value="1"/>
</dbReference>
<dbReference type="Pfam" id="PF00626">
    <property type="entry name" value="Gelsolin"/>
    <property type="match status" value="1"/>
</dbReference>
<dbReference type="CDD" id="cd11293">
    <property type="entry name" value="gelsolin_S4_like"/>
    <property type="match status" value="1"/>
</dbReference>
<sequence length="2286" mass="258479">MFRNPWISSFVEALEYSEEQDFNKKKPNLFRLPHQRRVSSFQREFSLEEKEQLANRRRDIDATLLTVLPKVAELRKLFEPKRKEVLEMKRKERIARRLEGIENDSQPLLLQSCTGLVTHRLLEEDTPRYTRATDPYSPHIGRSNEEEETSDSSVEKQPRSQYCIETTALNTESSYSPVTMDTQGLDSKAERIARYKAERRRQLAEKYGLTLDSDADSEYLSRYTKTRKDHDVERRGGKSEKQKEESKDLTYHYSRIETVEPRSTTAESKDYAFHGNDGVLDKEALLNVENHRRAQELSAIGHIGDLPPTADSSPSFSFSGRESSFSDVPRSPKQIRRVSLSSPKQPASPSHSLTDSPLHGDSRPSPGKPKHEWFLQKDSEGDTPSLINWPSRVKVREKLVKEESARSSPECTSDSLPQRKHQPASVHCMSLQSETSAFDRVTSKPVTSTRQPIHGYIQPAGHAYTAKLVASEKLESFSGSSQVEPSAPDITKCPMPSATEEEGRDGNVELHIYESDTKEDTFRTEALGKSRKTYLEAPELVKNGEDSSGSSKQRRPTISSAIPSKQRTNASEPWQNLESQTQPSEAQCHPPEQIGRSETVMYIQNRPASEAAPPKRHKQDVSTMKHKLLTRSLSDHTGDPKPEIFKCMETVSKKEPQFQHARDEAQPGEVGTVDTKVSVAQLRNAFLESANANKKSELQSRVERSTTGIDLPTKMERERGSRKPRRYFSPGESRKTSERFRTQPITSAERKEMDRSTSNSEMPTAEDEEKVDERAKLSVAAKRLLFREMEKSFDEKNIPKPRSRNAAVERRLRRLQDRSHTQPITTEEVVIAATESIPASHSVTSHTVMARIPNPTVVKSPVQPTSLQASAHQKALAREQANEAKDSAEQGEPDSSTLSLAEKLALFNKLSQPVSKAISTRNRVDTRQRRMNSRYQTQPVTLGEVEQVQSGKLTPFSPTINTSVSTVASTVAPMYAGDLRAKPSAEENAGAADFGFHSMMENADAPVKSILKSQMWQPLGEVIGSSRGWREFGETETERVLAQDESEMKNRFFEEEGSSCLFPNKSGERDNQRKSAPRKGSVEHTDPLELRGVLVSKSTGQGKQNLKEMQSLEEKMDLENGTKSRFMLREPAEPTSELLGMTATKTVSQTAVLGSSRREFLEQSEERLSRNPCRMFAGGESKVSEEALDASSKTMSIKERLALLKKSGEEDWKIRLSKKQDYSKVCVTERSTRLQESEQSFKKKQRMAESQESQMTIEERKHLITVREEAWKTRGKGAANDSTQFTVAGRMVKKGLASPTAITPISSPFSNRTKGTTPISKPLEDIEAKPDMQLESDLKLDRLESFLGRLNNKVGGMQETILTVTGKTVKEVMKLDDYETFSKFYRSVDSPVPLGRVELNEDFDAIFDPYAPKLTSSVAEHKRAVRPMRRVQSSRNPLKMLAAREDILQEYTEQRLNVAFMESKRMKVEKMSANSNFSEVALAGLASKENFSSVNLRSVNLTEQNSNNSAVPYKKLMLLQIKGRRNVQTRLVEPRASSLNGGDCFLLLTPHYCFLWVGEFANVIEKAKASELATLIQTRRELGCRATYIQTIEEGINTHTHAAKDFWKLLGGQTSYQSAGNPEEDELYETAITETNCVYRLVEDKLVPDDYYWGKIPKCSLLQPREVLVFDFGSEVYVWHGKEVTLAQRKIAFQLAKHLWNGTFDYANCDINPLDPGECNPRIPRKGQGRPDWAIFGRLTEHNETILFKEKFLDWTEMKKPYEKNSSELTPQKEDSRSEVKAYDVMLMVPVPQVTVGTILDGVNVGRGYGLIEGDDRRQFEIASVSVDVWHILEFDYSRLPKQSIGQFHEGDTYVVKWKYMVSTAVGSRQKGEHPVRTAGKEKCVYFFWQGRHSTVSEKGTSALMTVELDEERGAQVQVLQGKEPPCFLQCFQGGMVVHAGKREEEEENAQSDWRLYCVRGEVPIEGNLLEVACHCSSLRSRTSMIVLSVNKALMYLWHGCKAQAHTKDVGRNAAHKIKEQCPLEAGLHSSSKVTIHECDEGSEPLGFWDALGRKDRKAYDCMLQDPGKFNFTPRLFILSSSSGDFSATEFMYPARDPSVVNSMPFLQEDLYSAPQPALFLVDNHHEVYLWQGWWPMENKITGSARIRWANDRKCAMETVLRYCKGKNVKKPPKSYLLHAGLEPLTFTNMFPSWEHREDIAEITEMDAEVSNQIILVEDVLAKLCKTVYPLADLLARPLPEGVDPLKLEIYLTDEDFEVALDMTREEYSMLPSWKQVNLKKAKGLF</sequence>
<dbReference type="PANTHER" id="PTHR11977">
    <property type="entry name" value="VILLIN"/>
    <property type="match status" value="1"/>
</dbReference>
<evidence type="ECO:0000256" key="4">
    <source>
        <dbReference type="ARBA" id="ARBA00004264"/>
    </source>
</evidence>
<comment type="function">
    <text evidence="18">Forms a high-affinity link between the actin cytoskeleton and the membrane. Is among the first costameric proteins to assemble during myogenesis and it contributes to myogenic membrane structure and differentiation. Appears to be involved in myosin II assembly. May modulate myosin II regulation through MLCK during cell spreading, an initial step in cell migration. May play a role in invadopodial function.</text>
</comment>
<feature type="compositionally biased region" description="Polar residues" evidence="24">
    <location>
        <begin position="1303"/>
        <end position="1319"/>
    </location>
</feature>
<dbReference type="GO" id="GO:0008154">
    <property type="term" value="P:actin polymerization or depolymerization"/>
    <property type="evidence" value="ECO:0007669"/>
    <property type="project" value="TreeGrafter"/>
</dbReference>
<keyword evidence="11" id="KW-0677">Repeat</keyword>
<dbReference type="GO" id="GO:0099512">
    <property type="term" value="C:supramolecular fiber"/>
    <property type="evidence" value="ECO:0007669"/>
    <property type="project" value="UniProtKB-ARBA"/>
</dbReference>
<evidence type="ECO:0000256" key="17">
    <source>
        <dbReference type="ARBA" id="ARBA00023273"/>
    </source>
</evidence>
<evidence type="ECO:0000256" key="16">
    <source>
        <dbReference type="ARBA" id="ARBA00023212"/>
    </source>
</evidence>
<dbReference type="GO" id="GO:0005737">
    <property type="term" value="C:cytoplasm"/>
    <property type="evidence" value="ECO:0007669"/>
    <property type="project" value="TreeGrafter"/>
</dbReference>